<feature type="region of interest" description="Disordered" evidence="1">
    <location>
        <begin position="1"/>
        <end position="22"/>
    </location>
</feature>
<proteinExistence type="predicted"/>
<evidence type="ECO:0000256" key="1">
    <source>
        <dbReference type="SAM" id="MobiDB-lite"/>
    </source>
</evidence>
<evidence type="ECO:0000313" key="2">
    <source>
        <dbReference type="EnsemblPlants" id="OMERI06G12360.1"/>
    </source>
</evidence>
<keyword evidence="3" id="KW-1185">Reference proteome</keyword>
<sequence length="92" mass="9200">MPLPLAPASLHPPGRGHADAAAEGFGSPAALAAASGGSSDAAAALKVCKEADAMHKVVGAPSKACKTTDLSLEDIAKTASGIRNRHFLGRRE</sequence>
<evidence type="ECO:0000313" key="3">
    <source>
        <dbReference type="Proteomes" id="UP000008021"/>
    </source>
</evidence>
<dbReference type="HOGENOM" id="CLU_2417002_0_0_1"/>
<dbReference type="Proteomes" id="UP000008021">
    <property type="component" value="Chromosome 6"/>
</dbReference>
<dbReference type="EnsemblPlants" id="OMERI06G12360.1">
    <property type="protein sequence ID" value="OMERI06G12360.1"/>
    <property type="gene ID" value="OMERI06G12360"/>
</dbReference>
<name>A0A0E0E0G4_9ORYZ</name>
<protein>
    <submittedName>
        <fullName evidence="2">Uncharacterized protein</fullName>
    </submittedName>
</protein>
<organism evidence="2">
    <name type="scientific">Oryza meridionalis</name>
    <dbReference type="NCBI Taxonomy" id="40149"/>
    <lineage>
        <taxon>Eukaryota</taxon>
        <taxon>Viridiplantae</taxon>
        <taxon>Streptophyta</taxon>
        <taxon>Embryophyta</taxon>
        <taxon>Tracheophyta</taxon>
        <taxon>Spermatophyta</taxon>
        <taxon>Magnoliopsida</taxon>
        <taxon>Liliopsida</taxon>
        <taxon>Poales</taxon>
        <taxon>Poaceae</taxon>
        <taxon>BOP clade</taxon>
        <taxon>Oryzoideae</taxon>
        <taxon>Oryzeae</taxon>
        <taxon>Oryzinae</taxon>
        <taxon>Oryza</taxon>
    </lineage>
</organism>
<reference evidence="2" key="1">
    <citation type="submission" date="2015-04" db="UniProtKB">
        <authorList>
            <consortium name="EnsemblPlants"/>
        </authorList>
    </citation>
    <scope>IDENTIFICATION</scope>
</reference>
<dbReference type="AlphaFoldDB" id="A0A0E0E0G4"/>
<accession>A0A0E0E0G4</accession>
<reference evidence="2" key="2">
    <citation type="submission" date="2018-05" db="EMBL/GenBank/DDBJ databases">
        <title>OmerRS3 (Oryza meridionalis Reference Sequence Version 3).</title>
        <authorList>
            <person name="Zhang J."/>
            <person name="Kudrna D."/>
            <person name="Lee S."/>
            <person name="Talag J."/>
            <person name="Welchert J."/>
            <person name="Wing R.A."/>
        </authorList>
    </citation>
    <scope>NUCLEOTIDE SEQUENCE [LARGE SCALE GENOMIC DNA]</scope>
    <source>
        <strain evidence="2">cv. OR44</strain>
    </source>
</reference>
<dbReference type="Gramene" id="OMERI06G12360.1">
    <property type="protein sequence ID" value="OMERI06G12360.1"/>
    <property type="gene ID" value="OMERI06G12360"/>
</dbReference>